<proteinExistence type="predicted"/>
<comment type="caution">
    <text evidence="2">The sequence shown here is derived from an EMBL/GenBank/DDBJ whole genome shotgun (WGS) entry which is preliminary data.</text>
</comment>
<feature type="transmembrane region" description="Helical" evidence="1">
    <location>
        <begin position="18"/>
        <end position="35"/>
    </location>
</feature>
<keyword evidence="1" id="KW-0472">Membrane</keyword>
<evidence type="ECO:0000313" key="3">
    <source>
        <dbReference type="Proteomes" id="UP001289135"/>
    </source>
</evidence>
<keyword evidence="3" id="KW-1185">Reference proteome</keyword>
<name>A0AAE4VK40_9RICK</name>
<gene>
    <name evidence="2" type="ORF">Lyticum_00145</name>
</gene>
<keyword evidence="1" id="KW-1133">Transmembrane helix</keyword>
<accession>A0AAE4VK40</accession>
<reference evidence="2" key="1">
    <citation type="submission" date="2023-02" db="EMBL/GenBank/DDBJ databases">
        <title>Host association and intracellularity evolved multiple times independently in the Rickettsiales.</title>
        <authorList>
            <person name="Castelli M."/>
            <person name="Nardi T."/>
            <person name="Gammuto L."/>
            <person name="Bellinzona G."/>
            <person name="Sabaneyeva E."/>
            <person name="Potekhin A."/>
            <person name="Serra V."/>
            <person name="Petroni G."/>
            <person name="Sassera D."/>
        </authorList>
    </citation>
    <scope>NUCLEOTIDE SEQUENCE</scope>
    <source>
        <strain evidence="2">USBL-36I1</strain>
    </source>
</reference>
<protein>
    <submittedName>
        <fullName evidence="2">Uncharacterized protein</fullName>
    </submittedName>
</protein>
<sequence length="284" mass="33620">MKKSKINLIKKQISIKKIIIIIFLFYLFFIQNNYLKKYILFNKSFADNNLNIKGSLDQEKIDDNTDWMNIKNNKEILEDDFFKKNFIETKKQESENKNNIKVIQKDKQNEKKNINKKSDTIFNIDEIDKKNNLSWHKWETKKVITYGKWDVIVRRVGTTKFTCHIISKPLRSALYSGIRNQPYIMIHHFGYEKFILGGSSGFVIESNPTIYISGIYYSIGLNNNFFYKEISRYNNINIINKMRTDMDEMIILYTSDISGNIAIDYYSLNGINNALNYMNNYCVL</sequence>
<dbReference type="RefSeq" id="WP_322498417.1">
    <property type="nucleotide sequence ID" value="NZ_JARGYU010000001.1"/>
</dbReference>
<dbReference type="EMBL" id="JARGYU010000001">
    <property type="protein sequence ID" value="MDZ5760985.1"/>
    <property type="molecule type" value="Genomic_DNA"/>
</dbReference>
<evidence type="ECO:0000313" key="2">
    <source>
        <dbReference type="EMBL" id="MDZ5760985.1"/>
    </source>
</evidence>
<dbReference type="AlphaFoldDB" id="A0AAE4VK40"/>
<dbReference type="Proteomes" id="UP001289135">
    <property type="component" value="Unassembled WGS sequence"/>
</dbReference>
<keyword evidence="1" id="KW-0812">Transmembrane</keyword>
<organism evidence="2 3">
    <name type="scientific">Lyticum sinuosum</name>
    <dbReference type="NCBI Taxonomy" id="1332059"/>
    <lineage>
        <taxon>Bacteria</taxon>
        <taxon>Pseudomonadati</taxon>
        <taxon>Pseudomonadota</taxon>
        <taxon>Alphaproteobacteria</taxon>
        <taxon>Rickettsiales</taxon>
        <taxon>Lyticum</taxon>
    </lineage>
</organism>
<evidence type="ECO:0000256" key="1">
    <source>
        <dbReference type="SAM" id="Phobius"/>
    </source>
</evidence>